<evidence type="ECO:0000256" key="8">
    <source>
        <dbReference type="ARBA" id="ARBA00044349"/>
    </source>
</evidence>
<evidence type="ECO:0000256" key="6">
    <source>
        <dbReference type="ARBA" id="ARBA00044065"/>
    </source>
</evidence>
<dbReference type="EC" id="1.1.1.381" evidence="5"/>
<comment type="function">
    <text evidence="9">NADP-dependent dehydrogenase with broad substrate specificity acting on 3-hydroxy acids. Catalyzes the NADP-dependent oxidation of L-allo-threonine to L-2-amino-3-keto-butyrate, which is spontaneously decarboxylated into aminoacetone. Also acts on D-threonine, L-serine, D-serine, D-3-hydroxyisobutyrate, L-3-hydroxyisobutyrate, D-glycerate and L-glycerate. Able to catalyze the reduction of the malonic semialdehyde to 3-hydroxypropionic acid. YdfG is apparently supplementing RutE, the presumed malonic semialdehyde reductase involved in pyrimidine degradation since both are able to detoxify malonic semialdehyde.</text>
</comment>
<name>A0ABX8NFQ1_9PSED</name>
<evidence type="ECO:0000256" key="2">
    <source>
        <dbReference type="ARBA" id="ARBA00023002"/>
    </source>
</evidence>
<gene>
    <name evidence="12" type="ORF">KSS90_15305</name>
</gene>
<dbReference type="Pfam" id="PF00106">
    <property type="entry name" value="adh_short"/>
    <property type="match status" value="1"/>
</dbReference>
<dbReference type="PANTHER" id="PTHR43086:SF3">
    <property type="entry name" value="NADP-DEPENDENT 3-HYDROXY ACID DEHYDROGENASE YDFG"/>
    <property type="match status" value="1"/>
</dbReference>
<reference evidence="12 13" key="1">
    <citation type="journal article" date="2021" name="Microorganisms">
        <title>The Ever-Expanding Pseudomonas Genus: Description of 43 New Species and Partition of the Pseudomonas putida Group.</title>
        <authorList>
            <person name="Girard L."/>
            <person name="Lood C."/>
            <person name="Hofte M."/>
            <person name="Vandamme P."/>
            <person name="Rokni-Zadeh H."/>
            <person name="van Noort V."/>
            <person name="Lavigne R."/>
            <person name="De Mot R."/>
        </authorList>
    </citation>
    <scope>NUCLEOTIDE SEQUENCE [LARGE SCALE GENOMIC DNA]</scope>
    <source>
        <strain evidence="12 13">COW77</strain>
    </source>
</reference>
<dbReference type="InterPro" id="IPR002347">
    <property type="entry name" value="SDR_fam"/>
</dbReference>
<dbReference type="EMBL" id="CP077077">
    <property type="protein sequence ID" value="QXH54730.1"/>
    <property type="molecule type" value="Genomic_DNA"/>
</dbReference>
<evidence type="ECO:0000256" key="7">
    <source>
        <dbReference type="ARBA" id="ARBA00044271"/>
    </source>
</evidence>
<dbReference type="PIRSF" id="PIRSF000126">
    <property type="entry name" value="11-beta-HSD1"/>
    <property type="match status" value="1"/>
</dbReference>
<organism evidence="12 13">
    <name type="scientific">Pseudomonas maumuensis</name>
    <dbReference type="NCBI Taxonomy" id="2842354"/>
    <lineage>
        <taxon>Bacteria</taxon>
        <taxon>Pseudomonadati</taxon>
        <taxon>Pseudomonadota</taxon>
        <taxon>Gammaproteobacteria</taxon>
        <taxon>Pseudomonadales</taxon>
        <taxon>Pseudomonadaceae</taxon>
        <taxon>Pseudomonas</taxon>
    </lineage>
</organism>
<proteinExistence type="inferred from homology"/>
<dbReference type="PROSITE" id="PS00061">
    <property type="entry name" value="ADH_SHORT"/>
    <property type="match status" value="1"/>
</dbReference>
<protein>
    <recommendedName>
        <fullName evidence="6">NADP-dependent 3-hydroxy acid dehydrogenase YdfG</fullName>
        <ecNumber evidence="4">1.1.1.298</ecNumber>
        <ecNumber evidence="5">1.1.1.381</ecNumber>
    </recommendedName>
    <alternativeName>
        <fullName evidence="8">L-allo-threonine dehydrogenase</fullName>
    </alternativeName>
    <alternativeName>
        <fullName evidence="7">Malonic semialdehyde reductase</fullName>
    </alternativeName>
</protein>
<evidence type="ECO:0000256" key="9">
    <source>
        <dbReference type="ARBA" id="ARBA00045650"/>
    </source>
</evidence>
<keyword evidence="2" id="KW-0560">Oxidoreductase</keyword>
<dbReference type="PANTHER" id="PTHR43086">
    <property type="entry name" value="VERY-LONG-CHAIN 3-OXOOACYL-COA REDUCTASE"/>
    <property type="match status" value="1"/>
</dbReference>
<dbReference type="InterPro" id="IPR020904">
    <property type="entry name" value="Sc_DH/Rdtase_CS"/>
</dbReference>
<comment type="similarity">
    <text evidence="1">Belongs to the short-chain dehydrogenases/reductases (SDR) family.</text>
</comment>
<keyword evidence="13" id="KW-1185">Reference proteome</keyword>
<evidence type="ECO:0000313" key="12">
    <source>
        <dbReference type="EMBL" id="QXH54730.1"/>
    </source>
</evidence>
<comment type="catalytic activity">
    <reaction evidence="10">
        <text>3-hydroxypropanoate + NADP(+) = 3-oxopropanoate + NADPH + H(+)</text>
        <dbReference type="Rhea" id="RHEA:26438"/>
        <dbReference type="ChEBI" id="CHEBI:15378"/>
        <dbReference type="ChEBI" id="CHEBI:16510"/>
        <dbReference type="ChEBI" id="CHEBI:33190"/>
        <dbReference type="ChEBI" id="CHEBI:57783"/>
        <dbReference type="ChEBI" id="CHEBI:58349"/>
        <dbReference type="EC" id="1.1.1.298"/>
    </reaction>
</comment>
<evidence type="ECO:0000256" key="3">
    <source>
        <dbReference type="ARBA" id="ARBA00043812"/>
    </source>
</evidence>
<evidence type="ECO:0000256" key="10">
    <source>
        <dbReference type="ARBA" id="ARBA00047274"/>
    </source>
</evidence>
<evidence type="ECO:0000259" key="11">
    <source>
        <dbReference type="SMART" id="SM00822"/>
    </source>
</evidence>
<evidence type="ECO:0000256" key="5">
    <source>
        <dbReference type="ARBA" id="ARBA00044059"/>
    </source>
</evidence>
<evidence type="ECO:0000256" key="4">
    <source>
        <dbReference type="ARBA" id="ARBA00044050"/>
    </source>
</evidence>
<evidence type="ECO:0000256" key="1">
    <source>
        <dbReference type="ARBA" id="ARBA00006484"/>
    </source>
</evidence>
<dbReference type="SMART" id="SM00822">
    <property type="entry name" value="PKS_KR"/>
    <property type="match status" value="1"/>
</dbReference>
<comment type="catalytic activity">
    <reaction evidence="3">
        <text>L-allo-threonine + NADP(+) = aminoacetone + CO2 + NADPH</text>
        <dbReference type="Rhea" id="RHEA:43524"/>
        <dbReference type="ChEBI" id="CHEBI:16526"/>
        <dbReference type="ChEBI" id="CHEBI:57783"/>
        <dbReference type="ChEBI" id="CHEBI:58320"/>
        <dbReference type="ChEBI" id="CHEBI:58349"/>
        <dbReference type="ChEBI" id="CHEBI:58585"/>
        <dbReference type="EC" id="1.1.1.381"/>
    </reaction>
</comment>
<accession>A0ABX8NFQ1</accession>
<dbReference type="InterPro" id="IPR057326">
    <property type="entry name" value="KR_dom"/>
</dbReference>
<dbReference type="Proteomes" id="UP000824010">
    <property type="component" value="Chromosome"/>
</dbReference>
<dbReference type="EC" id="1.1.1.298" evidence="4"/>
<feature type="domain" description="Ketoreductase" evidence="11">
    <location>
        <begin position="5"/>
        <end position="184"/>
    </location>
</feature>
<sequence>MSSKGTALITGASTGIGAVYAEQLAHRGHDLILVARNRERLNAQAERLTTLTGRSVEVLPADLADTQDLARIEARLREDASIDLLVNNAGIGTHTPLLDSDVEQMTRMIALNVTALTRLTYAAVPGFVARGRGAVINISSVVSLAPELLNGVYGASKAYVTAFSQSLHKELAGSGVQVQAVLPGATATDFWAIGGLPVENLDPAIVMTARDLVVAALQDFDTGQLISIPSLHEHERYVAFEAARQGLAGQLSNQRLAPRYG</sequence>
<evidence type="ECO:0000313" key="13">
    <source>
        <dbReference type="Proteomes" id="UP000824010"/>
    </source>
</evidence>
<dbReference type="RefSeq" id="WP_217866240.1">
    <property type="nucleotide sequence ID" value="NZ_CP077077.1"/>
</dbReference>